<feature type="signal peptide" evidence="1">
    <location>
        <begin position="1"/>
        <end position="25"/>
    </location>
</feature>
<protein>
    <submittedName>
        <fullName evidence="2">DUF192 domain-containing protein</fullName>
    </submittedName>
</protein>
<name>A0ABR8AJ80_9CYAN</name>
<accession>A0ABR8AJ80</accession>
<dbReference type="Proteomes" id="UP000658514">
    <property type="component" value="Unassembled WGS sequence"/>
</dbReference>
<dbReference type="InterPro" id="IPR003795">
    <property type="entry name" value="DUF192"/>
</dbReference>
<dbReference type="PANTHER" id="PTHR37953">
    <property type="entry name" value="UPF0127 PROTEIN MJ1496"/>
    <property type="match status" value="1"/>
</dbReference>
<comment type="caution">
    <text evidence="2">The sequence shown here is derived from an EMBL/GenBank/DDBJ whole genome shotgun (WGS) entry which is preliminary data.</text>
</comment>
<dbReference type="PROSITE" id="PS51257">
    <property type="entry name" value="PROKAR_LIPOPROTEIN"/>
    <property type="match status" value="1"/>
</dbReference>
<feature type="chain" id="PRO_5045047320" evidence="1">
    <location>
        <begin position="26"/>
        <end position="169"/>
    </location>
</feature>
<evidence type="ECO:0000313" key="2">
    <source>
        <dbReference type="EMBL" id="MBD2199328.1"/>
    </source>
</evidence>
<organism evidence="2 3">
    <name type="scientific">Calothrix parietina FACHB-288</name>
    <dbReference type="NCBI Taxonomy" id="2692896"/>
    <lineage>
        <taxon>Bacteria</taxon>
        <taxon>Bacillati</taxon>
        <taxon>Cyanobacteriota</taxon>
        <taxon>Cyanophyceae</taxon>
        <taxon>Nostocales</taxon>
        <taxon>Calotrichaceae</taxon>
        <taxon>Calothrix</taxon>
    </lineage>
</organism>
<dbReference type="EMBL" id="JACJQH010000057">
    <property type="protein sequence ID" value="MBD2199328.1"/>
    <property type="molecule type" value="Genomic_DNA"/>
</dbReference>
<dbReference type="RefSeq" id="WP_190551261.1">
    <property type="nucleotide sequence ID" value="NZ_CAWPNO010000092.1"/>
</dbReference>
<keyword evidence="1" id="KW-0732">Signal</keyword>
<reference evidence="2 3" key="1">
    <citation type="journal article" date="2020" name="ISME J.">
        <title>Comparative genomics reveals insights into cyanobacterial evolution and habitat adaptation.</title>
        <authorList>
            <person name="Chen M.Y."/>
            <person name="Teng W.K."/>
            <person name="Zhao L."/>
            <person name="Hu C.X."/>
            <person name="Zhou Y.K."/>
            <person name="Han B.P."/>
            <person name="Song L.R."/>
            <person name="Shu W.S."/>
        </authorList>
    </citation>
    <scope>NUCLEOTIDE SEQUENCE [LARGE SCALE GENOMIC DNA]</scope>
    <source>
        <strain evidence="2 3">FACHB-288</strain>
    </source>
</reference>
<keyword evidence="3" id="KW-1185">Reference proteome</keyword>
<dbReference type="PANTHER" id="PTHR37953:SF1">
    <property type="entry name" value="UPF0127 PROTEIN MJ1496"/>
    <property type="match status" value="1"/>
</dbReference>
<evidence type="ECO:0000256" key="1">
    <source>
        <dbReference type="SAM" id="SignalP"/>
    </source>
</evidence>
<sequence>MLRGLSLFSILLSVLLMGCSPPTTAKPPTNTSESQTLTPVSAGQKLPITAEAIVPNGTKIQLEVAKTPKQQEIGLMNRTSLPDNQGMLFKFPSPQPVRFWMKNTLIPLDMVFIHNGVVKYIQTSAPPCTKDPCPTYGPDTSIDTVIELRSGRSSELGLKVGNSIKINYF</sequence>
<dbReference type="Gene3D" id="2.60.120.1140">
    <property type="entry name" value="Protein of unknown function DUF192"/>
    <property type="match status" value="1"/>
</dbReference>
<dbReference type="Pfam" id="PF02643">
    <property type="entry name" value="DUF192"/>
    <property type="match status" value="1"/>
</dbReference>
<proteinExistence type="predicted"/>
<evidence type="ECO:0000313" key="3">
    <source>
        <dbReference type="Proteomes" id="UP000658514"/>
    </source>
</evidence>
<dbReference type="InterPro" id="IPR038695">
    <property type="entry name" value="Saro_0823-like_sf"/>
</dbReference>
<gene>
    <name evidence="2" type="ORF">H6G24_28255</name>
</gene>